<keyword evidence="10" id="KW-1185">Reference proteome</keyword>
<proteinExistence type="predicted"/>
<dbReference type="PANTHER" id="PTHR10985">
    <property type="entry name" value="BASIC HELIX-LOOP-HELIX TRANSCRIPTION FACTOR, HES-RELATED"/>
    <property type="match status" value="1"/>
</dbReference>
<dbReference type="SUPFAM" id="SSF47459">
    <property type="entry name" value="HLH, helix-loop-helix DNA-binding domain"/>
    <property type="match status" value="1"/>
</dbReference>
<sequence length="730" mass="81398">MAAVVKEEPEVPYNLPLLLGDRNPRCRAMTASALTGAPPPPAQIQQNIHAQAHTSIQQHNSQQQLQQQQQQIPSSQQTPALPNQHPPLQPLMNGMGQYDKVPARSPSSLTPAEPTKRHPSPNKPPSNDPLSHRIIEKRRRDRMNNCLADLSRLIPTYYLKKGRGRIEKTEIIEMAIKYMKHLQAHACNQIENCELTAKQERTGNQLEQFHLGYQECMSETMQFLVESEGFFSGDSLCVRLMNHLTKHCEKILTSEGYVARQSGASSSSSSSSGYHANSSSAGSSSDGNGNGSSHSSEKESAYRSDDRSNQEDRDDKNSGSSMDNNSGVSSQLREMLQQHGGPGKSIDRRCGGYSSGLSSNNSSSGDDNNNSNSRLYKFKSNMKHRFSADLEQSHQVRKKRRDSESSCGNYTDCEKDRVTPTGHISMPRGTPCQDGYPLDSNKLLDGRDSPGPEKKPRSSTPTPKYEGRSSPCKQMPEICPGGTVPIFALNQNGNFYVPLTIDNALIAPIMAGLSEVSPVLHPVSISVNFCGPCPTITSNLGTSNQPNCGGAHPQSTHQLLGNRYSHTGYNSGLNNYESSVNSGRPHSRVPSDRKRRDNLRNISQYEDHRAAMSNIGENIEKREPGEADLRNNHHHHHHLDAHSREGPRDLPSWLDHMRDVKDMKDPEKPQETREMRNVQNLRDIREMWEMRDPTQTVREYIDTSSNYANNTAYSRTHPPWAASYHMQPKN</sequence>
<feature type="region of interest" description="Disordered" evidence="6">
    <location>
        <begin position="262"/>
        <end position="374"/>
    </location>
</feature>
<evidence type="ECO:0000259" key="7">
    <source>
        <dbReference type="PROSITE" id="PS50888"/>
    </source>
</evidence>
<accession>A0AAE1Q975</accession>
<dbReference type="InterPro" id="IPR036638">
    <property type="entry name" value="HLH_DNA-bd_sf"/>
</dbReference>
<gene>
    <name evidence="9" type="ORF">Pmani_006740</name>
</gene>
<feature type="compositionally biased region" description="Polar residues" evidence="6">
    <location>
        <begin position="561"/>
        <end position="584"/>
    </location>
</feature>
<evidence type="ECO:0000256" key="5">
    <source>
        <dbReference type="ARBA" id="ARBA00023242"/>
    </source>
</evidence>
<feature type="compositionally biased region" description="Basic and acidic residues" evidence="6">
    <location>
        <begin position="295"/>
        <end position="317"/>
    </location>
</feature>
<name>A0AAE1Q975_9EUCA</name>
<dbReference type="SMART" id="SM00353">
    <property type="entry name" value="HLH"/>
    <property type="match status" value="1"/>
</dbReference>
<dbReference type="Gene3D" id="6.10.250.980">
    <property type="match status" value="1"/>
</dbReference>
<dbReference type="SMART" id="SM00511">
    <property type="entry name" value="ORANGE"/>
    <property type="match status" value="1"/>
</dbReference>
<dbReference type="Pfam" id="PF00010">
    <property type="entry name" value="HLH"/>
    <property type="match status" value="1"/>
</dbReference>
<dbReference type="Proteomes" id="UP001292094">
    <property type="component" value="Unassembled WGS sequence"/>
</dbReference>
<dbReference type="FunFam" id="4.10.280.10:FF:000079">
    <property type="entry name" value="CLUMA_CG001539, isoform A"/>
    <property type="match status" value="1"/>
</dbReference>
<keyword evidence="5" id="KW-0539">Nucleus</keyword>
<dbReference type="GO" id="GO:0046983">
    <property type="term" value="F:protein dimerization activity"/>
    <property type="evidence" value="ECO:0007669"/>
    <property type="project" value="InterPro"/>
</dbReference>
<feature type="compositionally biased region" description="Low complexity" evidence="6">
    <location>
        <begin position="355"/>
        <end position="373"/>
    </location>
</feature>
<dbReference type="GO" id="GO:0005634">
    <property type="term" value="C:nucleus"/>
    <property type="evidence" value="ECO:0007669"/>
    <property type="project" value="UniProtKB-SubCell"/>
</dbReference>
<feature type="region of interest" description="Disordered" evidence="6">
    <location>
        <begin position="48"/>
        <end position="131"/>
    </location>
</feature>
<dbReference type="Pfam" id="PF07527">
    <property type="entry name" value="Hairy_orange"/>
    <property type="match status" value="1"/>
</dbReference>
<feature type="compositionally biased region" description="Low complexity" evidence="6">
    <location>
        <begin position="48"/>
        <end position="77"/>
    </location>
</feature>
<dbReference type="EMBL" id="JAWZYT010000515">
    <property type="protein sequence ID" value="KAK4322515.1"/>
    <property type="molecule type" value="Genomic_DNA"/>
</dbReference>
<feature type="compositionally biased region" description="Polar residues" evidence="6">
    <location>
        <begin position="318"/>
        <end position="332"/>
    </location>
</feature>
<dbReference type="InterPro" id="IPR050370">
    <property type="entry name" value="HES_HEY"/>
</dbReference>
<feature type="compositionally biased region" description="Basic and acidic residues" evidence="6">
    <location>
        <begin position="589"/>
        <end position="610"/>
    </location>
</feature>
<feature type="region of interest" description="Disordered" evidence="6">
    <location>
        <begin position="386"/>
        <end position="473"/>
    </location>
</feature>
<feature type="compositionally biased region" description="Low complexity" evidence="6">
    <location>
        <begin position="262"/>
        <end position="294"/>
    </location>
</feature>
<feature type="domain" description="Orange" evidence="8">
    <location>
        <begin position="209"/>
        <end position="244"/>
    </location>
</feature>
<dbReference type="Gene3D" id="4.10.280.10">
    <property type="entry name" value="Helix-loop-helix DNA-binding domain"/>
    <property type="match status" value="1"/>
</dbReference>
<evidence type="ECO:0000256" key="1">
    <source>
        <dbReference type="ARBA" id="ARBA00004123"/>
    </source>
</evidence>
<keyword evidence="2" id="KW-0805">Transcription regulation</keyword>
<feature type="region of interest" description="Disordered" evidence="6">
    <location>
        <begin position="628"/>
        <end position="648"/>
    </location>
</feature>
<comment type="caution">
    <text evidence="9">The sequence shown here is derived from an EMBL/GenBank/DDBJ whole genome shotgun (WGS) entry which is preliminary data.</text>
</comment>
<protein>
    <recommendedName>
        <fullName evidence="11">CWO</fullName>
    </recommendedName>
</protein>
<evidence type="ECO:0000259" key="8">
    <source>
        <dbReference type="PROSITE" id="PS51054"/>
    </source>
</evidence>
<evidence type="ECO:0008006" key="11">
    <source>
        <dbReference type="Google" id="ProtNLM"/>
    </source>
</evidence>
<feature type="compositionally biased region" description="Basic and acidic residues" evidence="6">
    <location>
        <begin position="442"/>
        <end position="456"/>
    </location>
</feature>
<organism evidence="9 10">
    <name type="scientific">Petrolisthes manimaculis</name>
    <dbReference type="NCBI Taxonomy" id="1843537"/>
    <lineage>
        <taxon>Eukaryota</taxon>
        <taxon>Metazoa</taxon>
        <taxon>Ecdysozoa</taxon>
        <taxon>Arthropoda</taxon>
        <taxon>Crustacea</taxon>
        <taxon>Multicrustacea</taxon>
        <taxon>Malacostraca</taxon>
        <taxon>Eumalacostraca</taxon>
        <taxon>Eucarida</taxon>
        <taxon>Decapoda</taxon>
        <taxon>Pleocyemata</taxon>
        <taxon>Anomura</taxon>
        <taxon>Galatheoidea</taxon>
        <taxon>Porcellanidae</taxon>
        <taxon>Petrolisthes</taxon>
    </lineage>
</organism>
<evidence type="ECO:0000256" key="3">
    <source>
        <dbReference type="ARBA" id="ARBA00023125"/>
    </source>
</evidence>
<feature type="domain" description="BHLH" evidence="7">
    <location>
        <begin position="127"/>
        <end position="182"/>
    </location>
</feature>
<dbReference type="GO" id="GO:0006355">
    <property type="term" value="P:regulation of DNA-templated transcription"/>
    <property type="evidence" value="ECO:0007669"/>
    <property type="project" value="InterPro"/>
</dbReference>
<evidence type="ECO:0000256" key="4">
    <source>
        <dbReference type="ARBA" id="ARBA00023163"/>
    </source>
</evidence>
<evidence type="ECO:0000313" key="9">
    <source>
        <dbReference type="EMBL" id="KAK4322515.1"/>
    </source>
</evidence>
<reference evidence="9" key="1">
    <citation type="submission" date="2023-11" db="EMBL/GenBank/DDBJ databases">
        <title>Genome assemblies of two species of porcelain crab, Petrolisthes cinctipes and Petrolisthes manimaculis (Anomura: Porcellanidae).</title>
        <authorList>
            <person name="Angst P."/>
        </authorList>
    </citation>
    <scope>NUCLEOTIDE SEQUENCE</scope>
    <source>
        <strain evidence="9">PB745_02</strain>
        <tissue evidence="9">Gill</tissue>
    </source>
</reference>
<dbReference type="PROSITE" id="PS51054">
    <property type="entry name" value="ORANGE"/>
    <property type="match status" value="1"/>
</dbReference>
<feature type="region of interest" description="Disordered" evidence="6">
    <location>
        <begin position="561"/>
        <end position="613"/>
    </location>
</feature>
<comment type="subcellular location">
    <subcellularLocation>
        <location evidence="1">Nucleus</location>
    </subcellularLocation>
</comment>
<dbReference type="SUPFAM" id="SSF158457">
    <property type="entry name" value="Orange domain-like"/>
    <property type="match status" value="1"/>
</dbReference>
<dbReference type="PROSITE" id="PS50888">
    <property type="entry name" value="BHLH"/>
    <property type="match status" value="1"/>
</dbReference>
<evidence type="ECO:0000256" key="2">
    <source>
        <dbReference type="ARBA" id="ARBA00023015"/>
    </source>
</evidence>
<dbReference type="CDD" id="cd11440">
    <property type="entry name" value="bHLH-O_Cwo_like"/>
    <property type="match status" value="1"/>
</dbReference>
<evidence type="ECO:0000313" key="10">
    <source>
        <dbReference type="Proteomes" id="UP001292094"/>
    </source>
</evidence>
<keyword evidence="3" id="KW-0238">DNA-binding</keyword>
<dbReference type="InterPro" id="IPR011598">
    <property type="entry name" value="bHLH_dom"/>
</dbReference>
<evidence type="ECO:0000256" key="6">
    <source>
        <dbReference type="SAM" id="MobiDB-lite"/>
    </source>
</evidence>
<dbReference type="AlphaFoldDB" id="A0AAE1Q975"/>
<dbReference type="GO" id="GO:0003677">
    <property type="term" value="F:DNA binding"/>
    <property type="evidence" value="ECO:0007669"/>
    <property type="project" value="UniProtKB-KW"/>
</dbReference>
<feature type="region of interest" description="Disordered" evidence="6">
    <location>
        <begin position="1"/>
        <end position="21"/>
    </location>
</feature>
<keyword evidence="4" id="KW-0804">Transcription</keyword>
<dbReference type="InterPro" id="IPR003650">
    <property type="entry name" value="Orange_dom"/>
</dbReference>